<proteinExistence type="predicted"/>
<name>A0ABU8W7N4_9BURK</name>
<dbReference type="Proteomes" id="UP001363010">
    <property type="component" value="Unassembled WGS sequence"/>
</dbReference>
<dbReference type="SUPFAM" id="SSF57716">
    <property type="entry name" value="Glucocorticoid receptor-like (DNA-binding domain)"/>
    <property type="match status" value="1"/>
</dbReference>
<dbReference type="SUPFAM" id="SSF109635">
    <property type="entry name" value="DnaK suppressor protein DksA, alpha-hairpin domain"/>
    <property type="match status" value="1"/>
</dbReference>
<evidence type="ECO:0000256" key="1">
    <source>
        <dbReference type="ARBA" id="ARBA00022723"/>
    </source>
</evidence>
<dbReference type="PANTHER" id="PTHR33823">
    <property type="entry name" value="RNA POLYMERASE-BINDING TRANSCRIPTION FACTOR DKSA-RELATED"/>
    <property type="match status" value="1"/>
</dbReference>
<keyword evidence="7" id="KW-1185">Reference proteome</keyword>
<dbReference type="Pfam" id="PF01258">
    <property type="entry name" value="zf-dskA_traR"/>
    <property type="match status" value="1"/>
</dbReference>
<evidence type="ECO:0000313" key="6">
    <source>
        <dbReference type="EMBL" id="MEJ8826051.1"/>
    </source>
</evidence>
<dbReference type="RefSeq" id="WP_340367085.1">
    <property type="nucleotide sequence ID" value="NZ_JBBKZV010000028.1"/>
</dbReference>
<dbReference type="PANTHER" id="PTHR33823:SF4">
    <property type="entry name" value="GENERAL STRESS PROTEIN 16O"/>
    <property type="match status" value="1"/>
</dbReference>
<feature type="zinc finger region" description="dksA C4-type" evidence="4">
    <location>
        <begin position="90"/>
        <end position="114"/>
    </location>
</feature>
<comment type="caution">
    <text evidence="6">The sequence shown here is derived from an EMBL/GenBank/DDBJ whole genome shotgun (WGS) entry which is preliminary data.</text>
</comment>
<dbReference type="EMBL" id="JBBKZV010000028">
    <property type="protein sequence ID" value="MEJ8826051.1"/>
    <property type="molecule type" value="Genomic_DNA"/>
</dbReference>
<evidence type="ECO:0000256" key="4">
    <source>
        <dbReference type="PROSITE-ProRule" id="PRU00510"/>
    </source>
</evidence>
<keyword evidence="3" id="KW-0862">Zinc</keyword>
<evidence type="ECO:0000259" key="5">
    <source>
        <dbReference type="Pfam" id="PF01258"/>
    </source>
</evidence>
<keyword evidence="2" id="KW-0863">Zinc-finger</keyword>
<keyword evidence="1" id="KW-0479">Metal-binding</keyword>
<evidence type="ECO:0000256" key="2">
    <source>
        <dbReference type="ARBA" id="ARBA00022771"/>
    </source>
</evidence>
<dbReference type="InterPro" id="IPR000962">
    <property type="entry name" value="Znf_DskA_TraR"/>
</dbReference>
<feature type="domain" description="Zinc finger DksA/TraR C4-type" evidence="5">
    <location>
        <begin position="85"/>
        <end position="119"/>
    </location>
</feature>
<organism evidence="6 7">
    <name type="scientific">Variovorax humicola</name>
    <dbReference type="NCBI Taxonomy" id="1769758"/>
    <lineage>
        <taxon>Bacteria</taxon>
        <taxon>Pseudomonadati</taxon>
        <taxon>Pseudomonadota</taxon>
        <taxon>Betaproteobacteria</taxon>
        <taxon>Burkholderiales</taxon>
        <taxon>Comamonadaceae</taxon>
        <taxon>Variovorax</taxon>
    </lineage>
</organism>
<gene>
    <name evidence="6" type="ORF">WKW80_29160</name>
</gene>
<dbReference type="Gene3D" id="1.20.120.910">
    <property type="entry name" value="DksA, coiled-coil domain"/>
    <property type="match status" value="1"/>
</dbReference>
<accession>A0ABU8W7N4</accession>
<dbReference type="InterPro" id="IPR037187">
    <property type="entry name" value="DnaK_N"/>
</dbReference>
<evidence type="ECO:0000313" key="7">
    <source>
        <dbReference type="Proteomes" id="UP001363010"/>
    </source>
</evidence>
<dbReference type="PROSITE" id="PS51128">
    <property type="entry name" value="ZF_DKSA_2"/>
    <property type="match status" value="1"/>
</dbReference>
<reference evidence="6 7" key="1">
    <citation type="submission" date="2024-03" db="EMBL/GenBank/DDBJ databases">
        <title>Novel species of the genus Variovorax.</title>
        <authorList>
            <person name="Liu Q."/>
            <person name="Xin Y.-H."/>
        </authorList>
    </citation>
    <scope>NUCLEOTIDE SEQUENCE [LARGE SCALE GENOMIC DNA]</scope>
    <source>
        <strain evidence="6 7">KACC 18501</strain>
    </source>
</reference>
<evidence type="ECO:0000256" key="3">
    <source>
        <dbReference type="ARBA" id="ARBA00022833"/>
    </source>
</evidence>
<protein>
    <submittedName>
        <fullName evidence="6">TraR/DksA family transcriptional regulator</fullName>
    </submittedName>
</protein>
<sequence>MNHLSTADRIALAKQLQAMKREVLGELRSRAPHVDSSALSVGSDVHGHADDAELERQQELLYAEIEFDCRRLHDIELAERRLADGRYGICADCGEEITRSRLLAQPAAIRCANCQATLESRRH</sequence>